<dbReference type="Pfam" id="PF04542">
    <property type="entry name" value="Sigma70_r2"/>
    <property type="match status" value="1"/>
</dbReference>
<reference evidence="8 9" key="1">
    <citation type="submission" date="2019-02" db="EMBL/GenBank/DDBJ databases">
        <title>Deep-cultivation of Planctomycetes and their phenomic and genomic characterization uncovers novel biology.</title>
        <authorList>
            <person name="Wiegand S."/>
            <person name="Jogler M."/>
            <person name="Boedeker C."/>
            <person name="Pinto D."/>
            <person name="Vollmers J."/>
            <person name="Rivas-Marin E."/>
            <person name="Kohn T."/>
            <person name="Peeters S.H."/>
            <person name="Heuer A."/>
            <person name="Rast P."/>
            <person name="Oberbeckmann S."/>
            <person name="Bunk B."/>
            <person name="Jeske O."/>
            <person name="Meyerdierks A."/>
            <person name="Storesund J.E."/>
            <person name="Kallscheuer N."/>
            <person name="Luecker S."/>
            <person name="Lage O.M."/>
            <person name="Pohl T."/>
            <person name="Merkel B.J."/>
            <person name="Hornburger P."/>
            <person name="Mueller R.-W."/>
            <person name="Bruemmer F."/>
            <person name="Labrenz M."/>
            <person name="Spormann A.M."/>
            <person name="Op den Camp H."/>
            <person name="Overmann J."/>
            <person name="Amann R."/>
            <person name="Jetten M.S.M."/>
            <person name="Mascher T."/>
            <person name="Medema M.H."/>
            <person name="Devos D.P."/>
            <person name="Kaster A.-K."/>
            <person name="Ovreas L."/>
            <person name="Rohde M."/>
            <person name="Galperin M.Y."/>
            <person name="Jogler C."/>
        </authorList>
    </citation>
    <scope>NUCLEOTIDE SEQUENCE [LARGE SCALE GENOMIC DNA]</scope>
    <source>
        <strain evidence="8 9">ETA_A8</strain>
    </source>
</reference>
<comment type="similarity">
    <text evidence="1">Belongs to the sigma-70 factor family. ECF subfamily.</text>
</comment>
<dbReference type="PANTHER" id="PTHR43133">
    <property type="entry name" value="RNA POLYMERASE ECF-TYPE SIGMA FACTO"/>
    <property type="match status" value="1"/>
</dbReference>
<dbReference type="RefSeq" id="WP_145089065.1">
    <property type="nucleotide sequence ID" value="NZ_CP036274.1"/>
</dbReference>
<keyword evidence="9" id="KW-1185">Reference proteome</keyword>
<dbReference type="KEGG" id="aagg:ETAA8_29070"/>
<dbReference type="Gene3D" id="1.10.10.10">
    <property type="entry name" value="Winged helix-like DNA-binding domain superfamily/Winged helix DNA-binding domain"/>
    <property type="match status" value="1"/>
</dbReference>
<evidence type="ECO:0000259" key="7">
    <source>
        <dbReference type="Pfam" id="PF04545"/>
    </source>
</evidence>
<dbReference type="InterPro" id="IPR013324">
    <property type="entry name" value="RNA_pol_sigma_r3/r4-like"/>
</dbReference>
<evidence type="ECO:0000259" key="6">
    <source>
        <dbReference type="Pfam" id="PF04542"/>
    </source>
</evidence>
<name>A0A517YC39_9BACT</name>
<dbReference type="AlphaFoldDB" id="A0A517YC39"/>
<evidence type="ECO:0000256" key="4">
    <source>
        <dbReference type="ARBA" id="ARBA00023125"/>
    </source>
</evidence>
<accession>A0A517YC39</accession>
<feature type="domain" description="RNA polymerase sigma-70 region 2" evidence="6">
    <location>
        <begin position="17"/>
        <end position="80"/>
    </location>
</feature>
<dbReference type="InterPro" id="IPR036388">
    <property type="entry name" value="WH-like_DNA-bd_sf"/>
</dbReference>
<dbReference type="InterPro" id="IPR013325">
    <property type="entry name" value="RNA_pol_sigma_r2"/>
</dbReference>
<organism evidence="8 9">
    <name type="scientific">Anatilimnocola aggregata</name>
    <dbReference type="NCBI Taxonomy" id="2528021"/>
    <lineage>
        <taxon>Bacteria</taxon>
        <taxon>Pseudomonadati</taxon>
        <taxon>Planctomycetota</taxon>
        <taxon>Planctomycetia</taxon>
        <taxon>Pirellulales</taxon>
        <taxon>Pirellulaceae</taxon>
        <taxon>Anatilimnocola</taxon>
    </lineage>
</organism>
<dbReference type="GO" id="GO:0006352">
    <property type="term" value="P:DNA-templated transcription initiation"/>
    <property type="evidence" value="ECO:0007669"/>
    <property type="project" value="InterPro"/>
</dbReference>
<dbReference type="SUPFAM" id="SSF88659">
    <property type="entry name" value="Sigma3 and sigma4 domains of RNA polymerase sigma factors"/>
    <property type="match status" value="1"/>
</dbReference>
<keyword evidence="4" id="KW-0238">DNA-binding</keyword>
<protein>
    <submittedName>
        <fullName evidence="8">RNA polymerase sigma factor SigX</fullName>
    </submittedName>
</protein>
<dbReference type="OrthoDB" id="273051at2"/>
<dbReference type="GO" id="GO:0003677">
    <property type="term" value="F:DNA binding"/>
    <property type="evidence" value="ECO:0007669"/>
    <property type="project" value="UniProtKB-KW"/>
</dbReference>
<dbReference type="Proteomes" id="UP000315017">
    <property type="component" value="Chromosome"/>
</dbReference>
<feature type="domain" description="RNA polymerase sigma-70 region 4" evidence="7">
    <location>
        <begin position="118"/>
        <end position="167"/>
    </location>
</feature>
<dbReference type="GO" id="GO:0016987">
    <property type="term" value="F:sigma factor activity"/>
    <property type="evidence" value="ECO:0007669"/>
    <property type="project" value="UniProtKB-KW"/>
</dbReference>
<evidence type="ECO:0000313" key="8">
    <source>
        <dbReference type="EMBL" id="QDU27816.1"/>
    </source>
</evidence>
<evidence type="ECO:0000256" key="2">
    <source>
        <dbReference type="ARBA" id="ARBA00023015"/>
    </source>
</evidence>
<proteinExistence type="inferred from homology"/>
<dbReference type="InterPro" id="IPR007630">
    <property type="entry name" value="RNA_pol_sigma70_r4"/>
</dbReference>
<evidence type="ECO:0000256" key="5">
    <source>
        <dbReference type="ARBA" id="ARBA00023163"/>
    </source>
</evidence>
<evidence type="ECO:0000256" key="1">
    <source>
        <dbReference type="ARBA" id="ARBA00010641"/>
    </source>
</evidence>
<dbReference type="Gene3D" id="1.10.1740.10">
    <property type="match status" value="1"/>
</dbReference>
<dbReference type="NCBIfam" id="TIGR02937">
    <property type="entry name" value="sigma70-ECF"/>
    <property type="match status" value="1"/>
</dbReference>
<keyword evidence="5" id="KW-0804">Transcription</keyword>
<evidence type="ECO:0000313" key="9">
    <source>
        <dbReference type="Proteomes" id="UP000315017"/>
    </source>
</evidence>
<dbReference type="InterPro" id="IPR039425">
    <property type="entry name" value="RNA_pol_sigma-70-like"/>
</dbReference>
<keyword evidence="2" id="KW-0805">Transcription regulation</keyword>
<dbReference type="InterPro" id="IPR014284">
    <property type="entry name" value="RNA_pol_sigma-70_dom"/>
</dbReference>
<dbReference type="CDD" id="cd06171">
    <property type="entry name" value="Sigma70_r4"/>
    <property type="match status" value="1"/>
</dbReference>
<dbReference type="EMBL" id="CP036274">
    <property type="protein sequence ID" value="QDU27816.1"/>
    <property type="molecule type" value="Genomic_DNA"/>
</dbReference>
<dbReference type="SUPFAM" id="SSF88946">
    <property type="entry name" value="Sigma2 domain of RNA polymerase sigma factors"/>
    <property type="match status" value="1"/>
</dbReference>
<dbReference type="Pfam" id="PF04545">
    <property type="entry name" value="Sigma70_r4"/>
    <property type="match status" value="1"/>
</dbReference>
<gene>
    <name evidence="8" type="primary">sigX</name>
    <name evidence="8" type="ORF">ETAA8_29070</name>
</gene>
<dbReference type="InterPro" id="IPR007627">
    <property type="entry name" value="RNA_pol_sigma70_r2"/>
</dbReference>
<sequence length="182" mass="20608">MSEKPPSPLATELVAALYVQHSEELRCFLVGLLRDSQLAADVLQATFVKMVQRGGETQEESRKAWLFRVAYHEAMAIRRRDAVGDRIVKRIAESDSNGRSMPDDLLVRHEAVERVRQALELLPPDQRQVVRMRIYDEKTFAVIADELNIPLGTALGRMRSALIKLRARLGNTFDDESHLNGT</sequence>
<keyword evidence="3" id="KW-0731">Sigma factor</keyword>
<evidence type="ECO:0000256" key="3">
    <source>
        <dbReference type="ARBA" id="ARBA00023082"/>
    </source>
</evidence>
<dbReference type="PANTHER" id="PTHR43133:SF62">
    <property type="entry name" value="RNA POLYMERASE SIGMA FACTOR SIGZ"/>
    <property type="match status" value="1"/>
</dbReference>